<reference evidence="2" key="1">
    <citation type="submission" date="2014-08" db="EMBL/GenBank/DDBJ databases">
        <authorList>
            <person name="Edwards T."/>
        </authorList>
    </citation>
    <scope>NUCLEOTIDE SEQUENCE [LARGE SCALE GENOMIC DNA]</scope>
</reference>
<accession>A0A0K2VT32</accession>
<gene>
    <name evidence="1" type="ORF">MPL1032_150128</name>
</gene>
<evidence type="ECO:0000313" key="1">
    <source>
        <dbReference type="EMBL" id="CDX52693.1"/>
    </source>
</evidence>
<evidence type="ECO:0000313" key="2">
    <source>
        <dbReference type="Proteomes" id="UP000182888"/>
    </source>
</evidence>
<proteinExistence type="predicted"/>
<dbReference type="AlphaFoldDB" id="A0A0K2VT32"/>
<dbReference type="Proteomes" id="UP000182888">
    <property type="component" value="Unassembled WGS sequence"/>
</dbReference>
<sequence length="76" mass="8468">MQTNRPARRWRAAATEWALRLTSSLATGLAIGVGIVDYGDGALFSYPAHGLPRCRPHVWRPVLALLCRHCRRQSKG</sequence>
<name>A0A0K2VT32_MESPL</name>
<protein>
    <submittedName>
        <fullName evidence="1">Uncharacterized protein</fullName>
    </submittedName>
</protein>
<organism evidence="1 2">
    <name type="scientific">Mesorhizobium plurifarium</name>
    <dbReference type="NCBI Taxonomy" id="69974"/>
    <lineage>
        <taxon>Bacteria</taxon>
        <taxon>Pseudomonadati</taxon>
        <taxon>Pseudomonadota</taxon>
        <taxon>Alphaproteobacteria</taxon>
        <taxon>Hyphomicrobiales</taxon>
        <taxon>Phyllobacteriaceae</taxon>
        <taxon>Mesorhizobium</taxon>
    </lineage>
</organism>
<dbReference type="EMBL" id="CCND01000007">
    <property type="protein sequence ID" value="CDX52693.1"/>
    <property type="molecule type" value="Genomic_DNA"/>
</dbReference>